<dbReference type="InterPro" id="IPR027417">
    <property type="entry name" value="P-loop_NTPase"/>
</dbReference>
<dbReference type="NCBIfam" id="NF040713">
    <property type="entry name" value="ZapE"/>
    <property type="match status" value="1"/>
</dbReference>
<dbReference type="Pfam" id="PF03969">
    <property type="entry name" value="AFG1_ATPase"/>
    <property type="match status" value="2"/>
</dbReference>
<dbReference type="GO" id="GO:0051301">
    <property type="term" value="P:cell division"/>
    <property type="evidence" value="ECO:0007669"/>
    <property type="project" value="UniProtKB-KW"/>
</dbReference>
<evidence type="ECO:0000313" key="4">
    <source>
        <dbReference type="Proteomes" id="UP001597347"/>
    </source>
</evidence>
<evidence type="ECO:0000313" key="3">
    <source>
        <dbReference type="EMBL" id="MFD1722896.1"/>
    </source>
</evidence>
<sequence>MPENPTRDARRRLADVVPSVDAGRMAASLVPPRQFREASLDNYRPDPDHPSQAEAVEAVRAFAAGWGPRTGGLFRRGPKAPERPGLYLDGGFGVGKTHLLAALWSLAPARRYYGTFIEYTALVGALGYADAVRLLSGASLIAIDEFELDDPGDTMLMSRLLGELVRGGTRIAATSNTPPNALGEGRFAAADFLREIQGLADRFTTIRIGGLDYRRRDAAESAVVVPEAEVEALPDEAGTTVDDFGGLVAHLGSVHPARYVGLVDGARTVGLTAVAPLAGQTDALRFVAFVDRLYDAQARIVASGTPLDRVFGEDMLAGGYAKKYLRAISRLVAMTHAAA</sequence>
<reference evidence="4" key="1">
    <citation type="journal article" date="2019" name="Int. J. Syst. Evol. Microbiol.">
        <title>The Global Catalogue of Microorganisms (GCM) 10K type strain sequencing project: providing services to taxonomists for standard genome sequencing and annotation.</title>
        <authorList>
            <consortium name="The Broad Institute Genomics Platform"/>
            <consortium name="The Broad Institute Genome Sequencing Center for Infectious Disease"/>
            <person name="Wu L."/>
            <person name="Ma J."/>
        </authorList>
    </citation>
    <scope>NUCLEOTIDE SEQUENCE [LARGE SCALE GENOMIC DNA]</scope>
    <source>
        <strain evidence="4">CGMCC 1.12471</strain>
    </source>
</reference>
<dbReference type="PANTHER" id="PTHR12169">
    <property type="entry name" value="ATPASE N2B"/>
    <property type="match status" value="1"/>
</dbReference>
<proteinExistence type="predicted"/>
<organism evidence="3 4">
    <name type="scientific">Amnibacterium endophyticum</name>
    <dbReference type="NCBI Taxonomy" id="2109337"/>
    <lineage>
        <taxon>Bacteria</taxon>
        <taxon>Bacillati</taxon>
        <taxon>Actinomycetota</taxon>
        <taxon>Actinomycetes</taxon>
        <taxon>Micrococcales</taxon>
        <taxon>Microbacteriaceae</taxon>
        <taxon>Amnibacterium</taxon>
    </lineage>
</organism>
<protein>
    <submittedName>
        <fullName evidence="3">Cell division protein ZapE</fullName>
    </submittedName>
</protein>
<gene>
    <name evidence="3" type="primary">zapE</name>
    <name evidence="3" type="ORF">ACFSBI_15200</name>
</gene>
<dbReference type="InterPro" id="IPR005654">
    <property type="entry name" value="ATPase_AFG1-like"/>
</dbReference>
<comment type="caution">
    <text evidence="3">The sequence shown here is derived from an EMBL/GenBank/DDBJ whole genome shotgun (WGS) entry which is preliminary data.</text>
</comment>
<keyword evidence="3" id="KW-0132">Cell division</keyword>
<name>A0ABW4LHS5_9MICO</name>
<keyword evidence="2" id="KW-0067">ATP-binding</keyword>
<dbReference type="RefSeq" id="WP_377936404.1">
    <property type="nucleotide sequence ID" value="NZ_JBHUEA010000032.1"/>
</dbReference>
<dbReference type="Gene3D" id="3.40.50.300">
    <property type="entry name" value="P-loop containing nucleotide triphosphate hydrolases"/>
    <property type="match status" value="1"/>
</dbReference>
<keyword evidence="3" id="KW-0131">Cell cycle</keyword>
<evidence type="ECO:0000256" key="2">
    <source>
        <dbReference type="ARBA" id="ARBA00022840"/>
    </source>
</evidence>
<evidence type="ECO:0000256" key="1">
    <source>
        <dbReference type="ARBA" id="ARBA00022741"/>
    </source>
</evidence>
<dbReference type="PANTHER" id="PTHR12169:SF6">
    <property type="entry name" value="AFG1-LIKE ATPASE"/>
    <property type="match status" value="1"/>
</dbReference>
<keyword evidence="4" id="KW-1185">Reference proteome</keyword>
<dbReference type="EMBL" id="JBHUEA010000032">
    <property type="protein sequence ID" value="MFD1722896.1"/>
    <property type="molecule type" value="Genomic_DNA"/>
</dbReference>
<dbReference type="Proteomes" id="UP001597347">
    <property type="component" value="Unassembled WGS sequence"/>
</dbReference>
<accession>A0ABW4LHS5</accession>
<keyword evidence="1" id="KW-0547">Nucleotide-binding</keyword>
<dbReference type="SUPFAM" id="SSF52540">
    <property type="entry name" value="P-loop containing nucleoside triphosphate hydrolases"/>
    <property type="match status" value="1"/>
</dbReference>